<dbReference type="OrthoDB" id="9810259at2"/>
<dbReference type="NCBIfam" id="TIGR00077">
    <property type="entry name" value="lspA"/>
    <property type="match status" value="1"/>
</dbReference>
<dbReference type="EMBL" id="LT629736">
    <property type="protein sequence ID" value="SDR77847.1"/>
    <property type="molecule type" value="Genomic_DNA"/>
</dbReference>
<keyword evidence="5 9" id="KW-0064">Aspartyl protease</keyword>
<dbReference type="RefSeq" id="WP_093391474.1">
    <property type="nucleotide sequence ID" value="NZ_LT629736.1"/>
</dbReference>
<comment type="catalytic activity">
    <reaction evidence="9 10">
        <text>Release of signal peptides from bacterial membrane prolipoproteins. Hydrolyzes -Xaa-Yaa-Zaa-|-(S,diacylglyceryl)Cys-, in which Xaa is hydrophobic (preferably Leu), and Yaa (Ala or Ser) and Zaa (Gly or Ala) have small, neutral side chains.</text>
        <dbReference type="EC" id="3.4.23.36"/>
    </reaction>
</comment>
<dbReference type="UniPathway" id="UPA00665"/>
<feature type="transmembrane region" description="Helical" evidence="9">
    <location>
        <begin position="133"/>
        <end position="158"/>
    </location>
</feature>
<organism evidence="12 13">
    <name type="scientific">Halopseudomonas xinjiangensis</name>
    <dbReference type="NCBI Taxonomy" id="487184"/>
    <lineage>
        <taxon>Bacteria</taxon>
        <taxon>Pseudomonadati</taxon>
        <taxon>Pseudomonadota</taxon>
        <taxon>Gammaproteobacteria</taxon>
        <taxon>Pseudomonadales</taxon>
        <taxon>Pseudomonadaceae</taxon>
        <taxon>Halopseudomonas</taxon>
    </lineage>
</organism>
<comment type="function">
    <text evidence="9 10">This protein specifically catalyzes the removal of signal peptides from prolipoproteins.</text>
</comment>
<evidence type="ECO:0000256" key="3">
    <source>
        <dbReference type="ARBA" id="ARBA00022670"/>
    </source>
</evidence>
<dbReference type="InterPro" id="IPR001872">
    <property type="entry name" value="Peptidase_A8"/>
</dbReference>
<dbReference type="Proteomes" id="UP000243207">
    <property type="component" value="Chromosome I"/>
</dbReference>
<dbReference type="HAMAP" id="MF_00161">
    <property type="entry name" value="LspA"/>
    <property type="match status" value="1"/>
</dbReference>
<keyword evidence="13" id="KW-1185">Reference proteome</keyword>
<dbReference type="GO" id="GO:0006508">
    <property type="term" value="P:proteolysis"/>
    <property type="evidence" value="ECO:0007669"/>
    <property type="project" value="UniProtKB-KW"/>
</dbReference>
<keyword evidence="2 9" id="KW-1003">Cell membrane</keyword>
<dbReference type="PANTHER" id="PTHR33695:SF1">
    <property type="entry name" value="LIPOPROTEIN SIGNAL PEPTIDASE"/>
    <property type="match status" value="1"/>
</dbReference>
<dbReference type="GO" id="GO:0005886">
    <property type="term" value="C:plasma membrane"/>
    <property type="evidence" value="ECO:0007669"/>
    <property type="project" value="UniProtKB-SubCell"/>
</dbReference>
<keyword evidence="6 9" id="KW-0378">Hydrolase</keyword>
<keyword evidence="8 9" id="KW-0472">Membrane</keyword>
<comment type="pathway">
    <text evidence="9">Protein modification; lipoprotein biosynthesis (signal peptide cleavage).</text>
</comment>
<evidence type="ECO:0000256" key="1">
    <source>
        <dbReference type="ARBA" id="ARBA00006139"/>
    </source>
</evidence>
<evidence type="ECO:0000256" key="6">
    <source>
        <dbReference type="ARBA" id="ARBA00022801"/>
    </source>
</evidence>
<keyword evidence="7 9" id="KW-1133">Transmembrane helix</keyword>
<protein>
    <recommendedName>
        <fullName evidence="9">Lipoprotein signal peptidase</fullName>
        <ecNumber evidence="9">3.4.23.36</ecNumber>
    </recommendedName>
    <alternativeName>
        <fullName evidence="9">Prolipoprotein signal peptidase</fullName>
    </alternativeName>
    <alternativeName>
        <fullName evidence="9">Signal peptidase II</fullName>
        <shortName evidence="9">SPase II</shortName>
    </alternativeName>
</protein>
<feature type="transmembrane region" description="Helical" evidence="9">
    <location>
        <begin position="41"/>
        <end position="61"/>
    </location>
</feature>
<evidence type="ECO:0000256" key="4">
    <source>
        <dbReference type="ARBA" id="ARBA00022692"/>
    </source>
</evidence>
<gene>
    <name evidence="9" type="primary">lspA</name>
    <name evidence="12" type="ORF">SAMN05216421_0288</name>
</gene>
<evidence type="ECO:0000256" key="2">
    <source>
        <dbReference type="ARBA" id="ARBA00022475"/>
    </source>
</evidence>
<evidence type="ECO:0000256" key="11">
    <source>
        <dbReference type="RuleBase" id="RU004181"/>
    </source>
</evidence>
<dbReference type="PRINTS" id="PR00781">
    <property type="entry name" value="LIPOSIGPTASE"/>
</dbReference>
<dbReference type="GO" id="GO:0004190">
    <property type="term" value="F:aspartic-type endopeptidase activity"/>
    <property type="evidence" value="ECO:0007669"/>
    <property type="project" value="UniProtKB-UniRule"/>
</dbReference>
<evidence type="ECO:0000256" key="8">
    <source>
        <dbReference type="ARBA" id="ARBA00023136"/>
    </source>
</evidence>
<evidence type="ECO:0000313" key="13">
    <source>
        <dbReference type="Proteomes" id="UP000243207"/>
    </source>
</evidence>
<dbReference type="EC" id="3.4.23.36" evidence="9"/>
<dbReference type="Pfam" id="PF01252">
    <property type="entry name" value="Peptidase_A8"/>
    <property type="match status" value="1"/>
</dbReference>
<evidence type="ECO:0000313" key="12">
    <source>
        <dbReference type="EMBL" id="SDR77847.1"/>
    </source>
</evidence>
<evidence type="ECO:0000256" key="7">
    <source>
        <dbReference type="ARBA" id="ARBA00022989"/>
    </source>
</evidence>
<dbReference type="AlphaFoldDB" id="A0A1H1LTU0"/>
<reference evidence="13" key="1">
    <citation type="submission" date="2016-10" db="EMBL/GenBank/DDBJ databases">
        <authorList>
            <person name="Varghese N."/>
            <person name="Submissions S."/>
        </authorList>
    </citation>
    <scope>NUCLEOTIDE SEQUENCE [LARGE SCALE GENOMIC DNA]</scope>
    <source>
        <strain evidence="13">NRRL B-51270</strain>
    </source>
</reference>
<feature type="transmembrane region" description="Helical" evidence="9">
    <location>
        <begin position="12"/>
        <end position="29"/>
    </location>
</feature>
<evidence type="ECO:0000256" key="5">
    <source>
        <dbReference type="ARBA" id="ARBA00022750"/>
    </source>
</evidence>
<sequence length="168" mass="18634">MPELRYSGLRWVWVAVLVIALDLATKWIVDDRLMTFQQVPIIDGLLSLTLAFNSGAAFSFLADAGGWQRWFFIAVAVGVSLMLIVWMSRLPKDKVMEPIALSLVLGGALGNLYDRIVHGHVVDFILVHWQDQWYFPAFNVADSAITVGAGLLIVDMLLSSGKEQESKA</sequence>
<evidence type="ECO:0000256" key="10">
    <source>
        <dbReference type="RuleBase" id="RU000594"/>
    </source>
</evidence>
<keyword evidence="4 9" id="KW-0812">Transmembrane</keyword>
<accession>A0A1H1LTU0</accession>
<comment type="similarity">
    <text evidence="1 9 11">Belongs to the peptidase A8 family.</text>
</comment>
<proteinExistence type="inferred from homology"/>
<feature type="transmembrane region" description="Helical" evidence="9">
    <location>
        <begin position="67"/>
        <end position="88"/>
    </location>
</feature>
<dbReference type="PROSITE" id="PS00855">
    <property type="entry name" value="SPASE_II"/>
    <property type="match status" value="1"/>
</dbReference>
<dbReference type="STRING" id="487184.SAMN05216421_0288"/>
<feature type="active site" evidence="9">
    <location>
        <position position="142"/>
    </location>
</feature>
<comment type="subcellular location">
    <subcellularLocation>
        <location evidence="9">Cell membrane</location>
        <topology evidence="9">Multi-pass membrane protein</topology>
    </subcellularLocation>
</comment>
<feature type="active site" evidence="9">
    <location>
        <position position="123"/>
    </location>
</feature>
<keyword evidence="3 9" id="KW-0645">Protease</keyword>
<name>A0A1H1LTU0_9GAMM</name>
<dbReference type="PANTHER" id="PTHR33695">
    <property type="entry name" value="LIPOPROTEIN SIGNAL PEPTIDASE"/>
    <property type="match status" value="1"/>
</dbReference>
<evidence type="ECO:0000256" key="9">
    <source>
        <dbReference type="HAMAP-Rule" id="MF_00161"/>
    </source>
</evidence>